<dbReference type="AlphaFoldDB" id="A0A6M8HYI5"/>
<evidence type="ECO:0008006" key="4">
    <source>
        <dbReference type="Google" id="ProtNLM"/>
    </source>
</evidence>
<dbReference type="RefSeq" id="WP_171837660.1">
    <property type="nucleotide sequence ID" value="NZ_CP053710.1"/>
</dbReference>
<organism evidence="2 3">
    <name type="scientific">Lichenicola cladoniae</name>
    <dbReference type="NCBI Taxonomy" id="1484109"/>
    <lineage>
        <taxon>Bacteria</taxon>
        <taxon>Pseudomonadati</taxon>
        <taxon>Pseudomonadota</taxon>
        <taxon>Alphaproteobacteria</taxon>
        <taxon>Acetobacterales</taxon>
        <taxon>Acetobacteraceae</taxon>
        <taxon>Lichenicola</taxon>
    </lineage>
</organism>
<dbReference type="KEGG" id="lck:HN018_24800"/>
<evidence type="ECO:0000313" key="3">
    <source>
        <dbReference type="Proteomes" id="UP000500767"/>
    </source>
</evidence>
<reference evidence="2 3" key="1">
    <citation type="journal article" date="2014" name="World J. Microbiol. Biotechnol.">
        <title>Biodiversity and physiological characteristics of Antarctic and Arctic lichens-associated bacteria.</title>
        <authorList>
            <person name="Lee Y.M."/>
            <person name="Kim E.H."/>
            <person name="Lee H.K."/>
            <person name="Hong S.G."/>
        </authorList>
    </citation>
    <scope>NUCLEOTIDE SEQUENCE [LARGE SCALE GENOMIC DNA]</scope>
    <source>
        <strain evidence="2 3">PAMC 26569</strain>
        <plasmid evidence="2">unnamed2</plasmid>
    </source>
</reference>
<dbReference type="EMBL" id="CP053710">
    <property type="protein sequence ID" value="QKE93410.1"/>
    <property type="molecule type" value="Genomic_DNA"/>
</dbReference>
<protein>
    <recommendedName>
        <fullName evidence="4">Transposase</fullName>
    </recommendedName>
</protein>
<keyword evidence="3" id="KW-1185">Reference proteome</keyword>
<name>A0A6M8HYI5_9PROT</name>
<sequence>MIADGAYDSASVYQAASLRQRDPPADIVIPPRASSVVGGDNADTSTARDRHVQYVAEKGRMAWQTVTGYGSRSLVETAIGRYKHGIGTKLRARSADRQQGEVAIAVSVFNRMIRTTKPVSVRQH</sequence>
<feature type="region of interest" description="Disordered" evidence="1">
    <location>
        <begin position="23"/>
        <end position="45"/>
    </location>
</feature>
<keyword evidence="2" id="KW-0614">Plasmid</keyword>
<evidence type="ECO:0000313" key="2">
    <source>
        <dbReference type="EMBL" id="QKE93410.1"/>
    </source>
</evidence>
<dbReference type="Proteomes" id="UP000500767">
    <property type="component" value="Plasmid unnamed2"/>
</dbReference>
<proteinExistence type="predicted"/>
<gene>
    <name evidence="2" type="ORF">HN018_24800</name>
</gene>
<accession>A0A6M8HYI5</accession>
<evidence type="ECO:0000256" key="1">
    <source>
        <dbReference type="SAM" id="MobiDB-lite"/>
    </source>
</evidence>
<geneLocation type="plasmid" evidence="2 3">
    <name>unnamed2</name>
</geneLocation>